<dbReference type="InterPro" id="IPR001245">
    <property type="entry name" value="Ser-Thr/Tyr_kinase_cat_dom"/>
</dbReference>
<proteinExistence type="predicted"/>
<accession>A0A2N0R6V5</accession>
<reference evidence="2 3" key="2">
    <citation type="submission" date="2017-10" db="EMBL/GenBank/DDBJ databases">
        <title>Genome analyses suggest a sexual origin of heterokaryosis in a supposedly ancient asexual fungus.</title>
        <authorList>
            <person name="Corradi N."/>
            <person name="Sedzielewska K."/>
            <person name="Noel J."/>
            <person name="Charron P."/>
            <person name="Farinelli L."/>
            <person name="Marton T."/>
            <person name="Kruger M."/>
            <person name="Pelin A."/>
            <person name="Brachmann A."/>
            <person name="Corradi N."/>
        </authorList>
    </citation>
    <scope>NUCLEOTIDE SEQUENCE [LARGE SCALE GENOMIC DNA]</scope>
    <source>
        <strain evidence="2 3">A1</strain>
    </source>
</reference>
<dbReference type="Gene3D" id="1.10.510.10">
    <property type="entry name" value="Transferase(Phosphotransferase) domain 1"/>
    <property type="match status" value="1"/>
</dbReference>
<feature type="domain" description="Protein kinase" evidence="1">
    <location>
        <begin position="213"/>
        <end position="328"/>
    </location>
</feature>
<sequence length="328" mass="38913">MSSTLINRLIQQQVIPKTAIQFFDKDIITNTFDRSFKITHDINVDGVEIEQLKNDNFDLQPLYLLDFWTYKLQLFMETNTSDEHSYGDIVIKMTCQTIILKLLATATRSELNKYFKRVLKYAEELFTNDIWIVHFTCEDGYRTQKSKNRSHWPSDNRINTVHFFHNHLFEYVLMNARYLDSSDNNFKYIIDQMKSKIHESHDIIFDWIPYSQFYNIKEIDKGGFAMVYAAVWKDGPSYFESDKKQADKKIKKYSVNNYGSNIIRIYGLSQNLNTKEYIMVLEYAEGGNFNNWMNKNNRNFSWLSKLNTLFNINNGLKEIHQRNIVSSS</sequence>
<comment type="caution">
    <text evidence="2">The sequence shown here is derived from an EMBL/GenBank/DDBJ whole genome shotgun (WGS) entry which is preliminary data.</text>
</comment>
<organism evidence="2 3">
    <name type="scientific">Rhizophagus irregularis</name>
    <dbReference type="NCBI Taxonomy" id="588596"/>
    <lineage>
        <taxon>Eukaryota</taxon>
        <taxon>Fungi</taxon>
        <taxon>Fungi incertae sedis</taxon>
        <taxon>Mucoromycota</taxon>
        <taxon>Glomeromycotina</taxon>
        <taxon>Glomeromycetes</taxon>
        <taxon>Glomerales</taxon>
        <taxon>Glomeraceae</taxon>
        <taxon>Rhizophagus</taxon>
    </lineage>
</organism>
<dbReference type="GO" id="GO:0005524">
    <property type="term" value="F:ATP binding"/>
    <property type="evidence" value="ECO:0007669"/>
    <property type="project" value="InterPro"/>
</dbReference>
<name>A0A2N0R6V5_9GLOM</name>
<dbReference type="VEuPathDB" id="FungiDB:RhiirA1_470009"/>
<gene>
    <name evidence="2" type="ORF">RhiirA1_470009</name>
</gene>
<dbReference type="AlphaFoldDB" id="A0A2N0R6V5"/>
<dbReference type="EMBL" id="LLXH01001407">
    <property type="protein sequence ID" value="PKC59048.1"/>
    <property type="molecule type" value="Genomic_DNA"/>
</dbReference>
<dbReference type="PROSITE" id="PS50011">
    <property type="entry name" value="PROTEIN_KINASE_DOM"/>
    <property type="match status" value="1"/>
</dbReference>
<reference evidence="2 3" key="1">
    <citation type="submission" date="2017-10" db="EMBL/GenBank/DDBJ databases">
        <title>Extensive intraspecific genome diversity in a model arbuscular mycorrhizal fungus.</title>
        <authorList>
            <person name="Chen E.C.H."/>
            <person name="Morin E."/>
            <person name="Baudet D."/>
            <person name="Noel J."/>
            <person name="Ndikumana S."/>
            <person name="Charron P."/>
            <person name="St-Onge C."/>
            <person name="Giorgi J."/>
            <person name="Grigoriev I.V."/>
            <person name="Roux C."/>
            <person name="Martin F.M."/>
            <person name="Corradi N."/>
        </authorList>
    </citation>
    <scope>NUCLEOTIDE SEQUENCE [LARGE SCALE GENOMIC DNA]</scope>
    <source>
        <strain evidence="2 3">A1</strain>
    </source>
</reference>
<dbReference type="VEuPathDB" id="FungiDB:RhiirFUN_015553"/>
<dbReference type="Proteomes" id="UP000232688">
    <property type="component" value="Unassembled WGS sequence"/>
</dbReference>
<dbReference type="Pfam" id="PF07714">
    <property type="entry name" value="PK_Tyr_Ser-Thr"/>
    <property type="match status" value="1"/>
</dbReference>
<dbReference type="VEuPathDB" id="FungiDB:FUN_016270"/>
<evidence type="ECO:0000259" key="1">
    <source>
        <dbReference type="PROSITE" id="PS50011"/>
    </source>
</evidence>
<dbReference type="InterPro" id="IPR000719">
    <property type="entry name" value="Prot_kinase_dom"/>
</dbReference>
<dbReference type="InterPro" id="IPR011009">
    <property type="entry name" value="Kinase-like_dom_sf"/>
</dbReference>
<protein>
    <recommendedName>
        <fullName evidence="1">Protein kinase domain-containing protein</fullName>
    </recommendedName>
</protein>
<dbReference type="GO" id="GO:0004672">
    <property type="term" value="F:protein kinase activity"/>
    <property type="evidence" value="ECO:0007669"/>
    <property type="project" value="InterPro"/>
</dbReference>
<evidence type="ECO:0000313" key="2">
    <source>
        <dbReference type="EMBL" id="PKC59048.1"/>
    </source>
</evidence>
<dbReference type="SUPFAM" id="SSF56112">
    <property type="entry name" value="Protein kinase-like (PK-like)"/>
    <property type="match status" value="1"/>
</dbReference>
<evidence type="ECO:0000313" key="3">
    <source>
        <dbReference type="Proteomes" id="UP000232688"/>
    </source>
</evidence>